<dbReference type="Gene3D" id="1.20.140.10">
    <property type="entry name" value="Butyryl-CoA Dehydrogenase, subunit A, domain 3"/>
    <property type="match status" value="1"/>
</dbReference>
<comment type="caution">
    <text evidence="4">The sequence shown here is derived from an EMBL/GenBank/DDBJ whole genome shotgun (WGS) entry which is preliminary data.</text>
</comment>
<evidence type="ECO:0000313" key="5">
    <source>
        <dbReference type="Proteomes" id="UP000661025"/>
    </source>
</evidence>
<evidence type="ECO:0000256" key="2">
    <source>
        <dbReference type="SAM" id="MobiDB-lite"/>
    </source>
</evidence>
<proteinExistence type="predicted"/>
<evidence type="ECO:0000313" key="4">
    <source>
        <dbReference type="EMBL" id="MBD9724325.1"/>
    </source>
</evidence>
<reference evidence="4" key="1">
    <citation type="submission" date="2020-09" db="EMBL/GenBank/DDBJ databases">
        <title>Streptomyces canutascabiei sp. nov., which causes potato common scab and is distributed across the world.</title>
        <authorList>
            <person name="Nguyen H.P."/>
            <person name="Weisberg A.J."/>
            <person name="Chang J.H."/>
            <person name="Clarke C.R."/>
        </authorList>
    </citation>
    <scope>NUCLEOTIDE SEQUENCE</scope>
    <source>
        <strain evidence="4">ID-01-6.2a</strain>
    </source>
</reference>
<sequence length="138" mass="14216">MACRFCTAAQSLTESSASPSGSTTGRAPRSSESGAFGIEPGSVAADDLARRPPLAIDDLVDLAGRKVAPGARRTLAEKYSTQAGLAQAEAAPRAARALFCSAVEDVWQATTTQDTVPLAVRNGLRLAATHATRTFPGT</sequence>
<feature type="compositionally biased region" description="Polar residues" evidence="2">
    <location>
        <begin position="14"/>
        <end position="33"/>
    </location>
</feature>
<dbReference type="GO" id="GO:0016491">
    <property type="term" value="F:oxidoreductase activity"/>
    <property type="evidence" value="ECO:0007669"/>
    <property type="project" value="UniProtKB-KW"/>
</dbReference>
<feature type="region of interest" description="Disordered" evidence="2">
    <location>
        <begin position="14"/>
        <end position="44"/>
    </location>
</feature>
<evidence type="ECO:0000259" key="3">
    <source>
        <dbReference type="Pfam" id="PF08028"/>
    </source>
</evidence>
<protein>
    <recommendedName>
        <fullName evidence="3">Acyl-CoA dehydrogenase C-terminal domain-containing protein</fullName>
    </recommendedName>
</protein>
<keyword evidence="1" id="KW-0560">Oxidoreductase</keyword>
<organism evidence="4 5">
    <name type="scientific">Streptomyces caniscabiei</name>
    <dbReference type="NCBI Taxonomy" id="2746961"/>
    <lineage>
        <taxon>Bacteria</taxon>
        <taxon>Bacillati</taxon>
        <taxon>Actinomycetota</taxon>
        <taxon>Actinomycetes</taxon>
        <taxon>Kitasatosporales</taxon>
        <taxon>Streptomycetaceae</taxon>
        <taxon>Streptomyces</taxon>
    </lineage>
</organism>
<gene>
    <name evidence="4" type="ORF">IHE70_14055</name>
</gene>
<dbReference type="EMBL" id="JACYXT010000004">
    <property type="protein sequence ID" value="MBD9724325.1"/>
    <property type="molecule type" value="Genomic_DNA"/>
</dbReference>
<name>A0A927L1H8_9ACTN</name>
<dbReference type="AlphaFoldDB" id="A0A927L1H8"/>
<dbReference type="Proteomes" id="UP000661025">
    <property type="component" value="Unassembled WGS sequence"/>
</dbReference>
<feature type="domain" description="Acyl-CoA dehydrogenase C-terminal" evidence="3">
    <location>
        <begin position="55"/>
        <end position="134"/>
    </location>
</feature>
<evidence type="ECO:0000256" key="1">
    <source>
        <dbReference type="ARBA" id="ARBA00023002"/>
    </source>
</evidence>
<dbReference type="Pfam" id="PF08028">
    <property type="entry name" value="Acyl-CoA_dh_2"/>
    <property type="match status" value="1"/>
</dbReference>
<accession>A0A927L1H8</accession>
<dbReference type="InterPro" id="IPR013107">
    <property type="entry name" value="Acyl-CoA_DH_C"/>
</dbReference>